<accession>A0A9P7TRD1</accession>
<name>A0A9P7TRD1_9HYPO</name>
<protein>
    <submittedName>
        <fullName evidence="1">Uncharacterized protein</fullName>
    </submittedName>
</protein>
<proteinExistence type="predicted"/>
<sequence>MPMSTADKPGSRVAQLEALAAIRTTLDVHQRVTSDTYSLCRCLVAVPSHVYHMWLDMTSPPAPGDGRVTSGQSVTQALAAGAELESTRKTMVSYDSSDDPGAFCT</sequence>
<dbReference type="Proteomes" id="UP000732380">
    <property type="component" value="Unassembled WGS sequence"/>
</dbReference>
<evidence type="ECO:0000313" key="2">
    <source>
        <dbReference type="Proteomes" id="UP000732380"/>
    </source>
</evidence>
<gene>
    <name evidence="1" type="ORF">E4U13_001250</name>
</gene>
<dbReference type="EMBL" id="SRQM01000147">
    <property type="protein sequence ID" value="KAG6117216.1"/>
    <property type="molecule type" value="Genomic_DNA"/>
</dbReference>
<organism evidence="1 2">
    <name type="scientific">Claviceps humidiphila</name>
    <dbReference type="NCBI Taxonomy" id="1294629"/>
    <lineage>
        <taxon>Eukaryota</taxon>
        <taxon>Fungi</taxon>
        <taxon>Dikarya</taxon>
        <taxon>Ascomycota</taxon>
        <taxon>Pezizomycotina</taxon>
        <taxon>Sordariomycetes</taxon>
        <taxon>Hypocreomycetidae</taxon>
        <taxon>Hypocreales</taxon>
        <taxon>Clavicipitaceae</taxon>
        <taxon>Claviceps</taxon>
    </lineage>
</organism>
<dbReference type="AlphaFoldDB" id="A0A9P7TRD1"/>
<comment type="caution">
    <text evidence="1">The sequence shown here is derived from an EMBL/GenBank/DDBJ whole genome shotgun (WGS) entry which is preliminary data.</text>
</comment>
<keyword evidence="2" id="KW-1185">Reference proteome</keyword>
<reference evidence="1 2" key="1">
    <citation type="journal article" date="2020" name="bioRxiv">
        <title>Whole genome comparisons of ergot fungi reveals the divergence and evolution of species within the genus Claviceps are the result of varying mechanisms driving genome evolution and host range expansion.</title>
        <authorList>
            <person name="Wyka S.A."/>
            <person name="Mondo S.J."/>
            <person name="Liu M."/>
            <person name="Dettman J."/>
            <person name="Nalam V."/>
            <person name="Broders K.D."/>
        </authorList>
    </citation>
    <scope>NUCLEOTIDE SEQUENCE [LARGE SCALE GENOMIC DNA]</scope>
    <source>
        <strain evidence="1 2">LM576</strain>
    </source>
</reference>
<evidence type="ECO:0000313" key="1">
    <source>
        <dbReference type="EMBL" id="KAG6117216.1"/>
    </source>
</evidence>